<proteinExistence type="inferred from homology"/>
<keyword evidence="7 12" id="KW-0479">Metal-binding</keyword>
<evidence type="ECO:0000256" key="6">
    <source>
        <dbReference type="ARBA" id="ARBA00022692"/>
    </source>
</evidence>
<dbReference type="OrthoDB" id="9807042at2"/>
<evidence type="ECO:0000256" key="5">
    <source>
        <dbReference type="ARBA" id="ARBA00022617"/>
    </source>
</evidence>
<keyword evidence="15" id="KW-1185">Reference proteome</keyword>
<dbReference type="GO" id="GO:0009055">
    <property type="term" value="F:electron transfer activity"/>
    <property type="evidence" value="ECO:0007669"/>
    <property type="project" value="UniProtKB-UniRule"/>
</dbReference>
<reference evidence="14 15" key="1">
    <citation type="submission" date="2018-11" db="EMBL/GenBank/DDBJ databases">
        <title>Cryobacterium sp. nov., isolated from rhizosphere soil of lettuce.</title>
        <authorList>
            <person name="Wang Y."/>
        </authorList>
    </citation>
    <scope>NUCLEOTIDE SEQUENCE [LARGE SCALE GENOMIC DNA]</scope>
    <source>
        <strain evidence="14 15">NEAU-85</strain>
    </source>
</reference>
<comment type="similarity">
    <text evidence="2 12">Belongs to the cytochrome ubiquinol oxidase subunit 1 family.</text>
</comment>
<dbReference type="GO" id="GO:0019646">
    <property type="term" value="P:aerobic electron transport chain"/>
    <property type="evidence" value="ECO:0007669"/>
    <property type="project" value="InterPro"/>
</dbReference>
<accession>A0A3M8L3G9</accession>
<dbReference type="GO" id="GO:0016682">
    <property type="term" value="F:oxidoreductase activity, acting on diphenols and related substances as donors, oxygen as acceptor"/>
    <property type="evidence" value="ECO:0007669"/>
    <property type="project" value="TreeGrafter"/>
</dbReference>
<feature type="transmembrane region" description="Helical" evidence="12">
    <location>
        <begin position="338"/>
        <end position="358"/>
    </location>
</feature>
<feature type="transmembrane region" description="Helical" evidence="12">
    <location>
        <begin position="20"/>
        <end position="44"/>
    </location>
</feature>
<feature type="transmembrane region" description="Helical" evidence="12">
    <location>
        <begin position="420"/>
        <end position="443"/>
    </location>
</feature>
<dbReference type="Proteomes" id="UP000279859">
    <property type="component" value="Unassembled WGS sequence"/>
</dbReference>
<evidence type="ECO:0000256" key="11">
    <source>
        <dbReference type="ARBA" id="ARBA00023136"/>
    </source>
</evidence>
<evidence type="ECO:0000256" key="13">
    <source>
        <dbReference type="SAM" id="MobiDB-lite"/>
    </source>
</evidence>
<keyword evidence="10 12" id="KW-0408">Iron</keyword>
<dbReference type="EMBL" id="RDSR01000015">
    <property type="protein sequence ID" value="RNE59469.1"/>
    <property type="molecule type" value="Genomic_DNA"/>
</dbReference>
<dbReference type="InterPro" id="IPR002585">
    <property type="entry name" value="Cyt-d_ubiquinol_oxidase_su_1"/>
</dbReference>
<feature type="compositionally biased region" description="Basic and acidic residues" evidence="13">
    <location>
        <begin position="461"/>
        <end position="470"/>
    </location>
</feature>
<keyword evidence="11 12" id="KW-0472">Membrane</keyword>
<dbReference type="GO" id="GO:0046872">
    <property type="term" value="F:metal ion binding"/>
    <property type="evidence" value="ECO:0007669"/>
    <property type="project" value="UniProtKB-UniRule"/>
</dbReference>
<evidence type="ECO:0000256" key="4">
    <source>
        <dbReference type="ARBA" id="ARBA00022475"/>
    </source>
</evidence>
<keyword evidence="6 12" id="KW-0812">Transmembrane</keyword>
<dbReference type="PANTHER" id="PTHR30365:SF15">
    <property type="entry name" value="CYTOCHROME BD UBIQUINOL OXIDASE SUBUNIT 1"/>
    <property type="match status" value="1"/>
</dbReference>
<feature type="transmembrane region" description="Helical" evidence="12">
    <location>
        <begin position="222"/>
        <end position="240"/>
    </location>
</feature>
<name>A0A3M8L3G9_9MICO</name>
<evidence type="ECO:0000313" key="14">
    <source>
        <dbReference type="EMBL" id="RNE59469.1"/>
    </source>
</evidence>
<feature type="transmembrane region" description="Helical" evidence="12">
    <location>
        <begin position="186"/>
        <end position="210"/>
    </location>
</feature>
<dbReference type="AlphaFoldDB" id="A0A3M8L3G9"/>
<evidence type="ECO:0000256" key="9">
    <source>
        <dbReference type="ARBA" id="ARBA00022989"/>
    </source>
</evidence>
<feature type="region of interest" description="Disordered" evidence="13">
    <location>
        <begin position="448"/>
        <end position="470"/>
    </location>
</feature>
<evidence type="ECO:0000256" key="1">
    <source>
        <dbReference type="ARBA" id="ARBA00004651"/>
    </source>
</evidence>
<dbReference type="GO" id="GO:0005886">
    <property type="term" value="C:plasma membrane"/>
    <property type="evidence" value="ECO:0007669"/>
    <property type="project" value="UniProtKB-SubCell"/>
</dbReference>
<sequence length="470" mass="52207">MNDWLDPLLLSRWQFGLTTIYHFLFVPLTIGMAFTVAVFQTWWVRTGQLAYRRLTHFFGTIFLINFAMGVVTGIVQEFQFGMNWSDYSRFVGDVFGAPLAFEGIVAFFLEATFIGLWIFGWDKLPRLVHLATIWLVSLGSIASAYFIIAANAFMQNPIAFRINEAKGRAELTSIGELLWNPIARAAFPHTIFACFMVSAGLIISVAAWHLARRQNLDTMRPALRFGLWMMVIAGIGTTVMGDQLSLAMVEAQPMKMAAAEALYNTATGADASFSLFTLGTPDGVHELFSIRIPYLLSFLSTHSLDGTVEGINDLQAQYVQLYGPGDYTPIIWITYWSFRWMILLGVLHILVAVAGLWLTRGGRAPRNAWVWRAAVWSFPLSLAAMIVGWVFTEMGRQPWLVFGLLKTADGVSPGVSGLEVLISLAAFTLIYGSLAVVEFRLIIKAVKKGPDASPPADEESSDVRRPATVY</sequence>
<organism evidence="14 15">
    <name type="scientific">Cryobacterium tepidiphilum</name>
    <dbReference type="NCBI Taxonomy" id="2486026"/>
    <lineage>
        <taxon>Bacteria</taxon>
        <taxon>Bacillati</taxon>
        <taxon>Actinomycetota</taxon>
        <taxon>Actinomycetes</taxon>
        <taxon>Micrococcales</taxon>
        <taxon>Microbacteriaceae</taxon>
        <taxon>Cryobacterium</taxon>
    </lineage>
</organism>
<dbReference type="GO" id="GO:0070069">
    <property type="term" value="C:cytochrome complex"/>
    <property type="evidence" value="ECO:0007669"/>
    <property type="project" value="UniProtKB-UniRule"/>
</dbReference>
<gene>
    <name evidence="14" type="ORF">EEJ31_09790</name>
</gene>
<evidence type="ECO:0000256" key="12">
    <source>
        <dbReference type="PIRNR" id="PIRNR006446"/>
    </source>
</evidence>
<keyword evidence="4 12" id="KW-1003">Cell membrane</keyword>
<feature type="transmembrane region" description="Helical" evidence="12">
    <location>
        <begin position="95"/>
        <end position="119"/>
    </location>
</feature>
<feature type="transmembrane region" description="Helical" evidence="12">
    <location>
        <begin position="370"/>
        <end position="391"/>
    </location>
</feature>
<keyword evidence="5 12" id="KW-0349">Heme</keyword>
<dbReference type="RefSeq" id="WP_123046118.1">
    <property type="nucleotide sequence ID" value="NZ_RDSR01000015.1"/>
</dbReference>
<evidence type="ECO:0000256" key="2">
    <source>
        <dbReference type="ARBA" id="ARBA00009819"/>
    </source>
</evidence>
<keyword evidence="3 12" id="KW-0813">Transport</keyword>
<evidence type="ECO:0000256" key="3">
    <source>
        <dbReference type="ARBA" id="ARBA00022448"/>
    </source>
</evidence>
<evidence type="ECO:0000256" key="7">
    <source>
        <dbReference type="ARBA" id="ARBA00022723"/>
    </source>
</evidence>
<evidence type="ECO:0000256" key="8">
    <source>
        <dbReference type="ARBA" id="ARBA00022982"/>
    </source>
</evidence>
<dbReference type="GO" id="GO:0020037">
    <property type="term" value="F:heme binding"/>
    <property type="evidence" value="ECO:0007669"/>
    <property type="project" value="TreeGrafter"/>
</dbReference>
<protein>
    <submittedName>
        <fullName evidence="14">Cytochrome ubiquinol oxidase subunit I</fullName>
    </submittedName>
</protein>
<evidence type="ECO:0000256" key="10">
    <source>
        <dbReference type="ARBA" id="ARBA00023004"/>
    </source>
</evidence>
<comment type="subcellular location">
    <subcellularLocation>
        <location evidence="1">Cell membrane</location>
        <topology evidence="1">Multi-pass membrane protein</topology>
    </subcellularLocation>
</comment>
<dbReference type="PIRSF" id="PIRSF006446">
    <property type="entry name" value="Cyt_quinol_oxidase_1"/>
    <property type="match status" value="1"/>
</dbReference>
<evidence type="ECO:0000313" key="15">
    <source>
        <dbReference type="Proteomes" id="UP000279859"/>
    </source>
</evidence>
<feature type="transmembrane region" description="Helical" evidence="12">
    <location>
        <begin position="131"/>
        <end position="154"/>
    </location>
</feature>
<feature type="transmembrane region" description="Helical" evidence="12">
    <location>
        <begin position="56"/>
        <end position="75"/>
    </location>
</feature>
<dbReference type="Pfam" id="PF01654">
    <property type="entry name" value="Cyt_bd_oxida_I"/>
    <property type="match status" value="1"/>
</dbReference>
<dbReference type="PANTHER" id="PTHR30365">
    <property type="entry name" value="CYTOCHROME D UBIQUINOL OXIDASE"/>
    <property type="match status" value="1"/>
</dbReference>
<comment type="caution">
    <text evidence="14">The sequence shown here is derived from an EMBL/GenBank/DDBJ whole genome shotgun (WGS) entry which is preliminary data.</text>
</comment>
<keyword evidence="9 12" id="KW-1133">Transmembrane helix</keyword>
<keyword evidence="8 12" id="KW-0249">Electron transport</keyword>